<dbReference type="InterPro" id="IPR025110">
    <property type="entry name" value="AMP-bd_C"/>
</dbReference>
<evidence type="ECO:0000313" key="5">
    <source>
        <dbReference type="EMBL" id="KAF4315740.1"/>
    </source>
</evidence>
<evidence type="ECO:0000259" key="3">
    <source>
        <dbReference type="Pfam" id="PF00501"/>
    </source>
</evidence>
<feature type="domain" description="AMP-binding enzyme C-terminal" evidence="4">
    <location>
        <begin position="508"/>
        <end position="586"/>
    </location>
</feature>
<dbReference type="Gene3D" id="3.40.50.12780">
    <property type="entry name" value="N-terminal domain of ligase-like"/>
    <property type="match status" value="1"/>
</dbReference>
<sequence length="602" mass="66639">MLVRRVLRLASERRVLLRSERVCHTVKRSLGGAVAQQVTFVRSITTPSLANFASSAVAEHVANLPNPRDEFAQIVHKSPHDDISIPNHTIWEVAEHQARVNGEKTAFICGITHKKVTFRELFTGARRVAASFTRDGVRKGDTVVLHSFNCIEYPMVVLALTGMGVVCSPASPLFVPNELAYQLTNSRAKFVVTHKQLENVALEAASMTGMKPSVMYTMGASEETDTRDLKSINDMAAQTEHDFFYQRVDPNQKLMLPFSSGTTGNPKGVGLTAKNLLANALQVAHVEPHGDSYVGLVPFFHIYGMMLIHLSILQSKSIVTLPRFIPETFLGVLAKYKIRTAHIAPPTVLFLAHHPLVDKYDLSSTEFVVSGGAPIGKQVEGLVYKRLGLNVKQIYGMTELSPAVNYGEDDTRKPGSAGRLVPNTELRVRCMSTDRDLPANMEGELLYRGPQVMLGYENNHEANQNIFTEDGFLRTGDIGYIDDDGFVFVIDRAKELIKYKGHQVAPGELEDVLNHHPAIADCCCVRGQNATGEEIPKAFVVLKDPDSPTRPTSQDIMDYVAENVAPFKKVREVQFIDAIPKNASGKMLRRSLQERENRLHSG</sequence>
<dbReference type="AlphaFoldDB" id="A0A8J4W0E8"/>
<dbReference type="EMBL" id="AOFI03000717">
    <property type="protein sequence ID" value="KAF4315740.1"/>
    <property type="molecule type" value="Genomic_DNA"/>
</dbReference>
<dbReference type="PANTHER" id="PTHR24096">
    <property type="entry name" value="LONG-CHAIN-FATTY-ACID--COA LIGASE"/>
    <property type="match status" value="1"/>
</dbReference>
<keyword evidence="2" id="KW-0436">Ligase</keyword>
<dbReference type="InterPro" id="IPR020845">
    <property type="entry name" value="AMP-binding_CS"/>
</dbReference>
<reference evidence="5" key="2">
    <citation type="submission" date="2020-02" db="EMBL/GenBank/DDBJ databases">
        <authorList>
            <person name="Studholme D.J."/>
        </authorList>
    </citation>
    <scope>NUCLEOTIDE SEQUENCE</scope>
    <source>
        <strain evidence="5">00238/432</strain>
    </source>
</reference>
<comment type="similarity">
    <text evidence="1">Belongs to the ATP-dependent AMP-binding enzyme family.</text>
</comment>
<dbReference type="SUPFAM" id="SSF56801">
    <property type="entry name" value="Acetyl-CoA synthetase-like"/>
    <property type="match status" value="1"/>
</dbReference>
<dbReference type="Pfam" id="PF00501">
    <property type="entry name" value="AMP-binding"/>
    <property type="match status" value="1"/>
</dbReference>
<dbReference type="PANTHER" id="PTHR24096:SF149">
    <property type="entry name" value="AMP-BINDING DOMAIN-CONTAINING PROTEIN-RELATED"/>
    <property type="match status" value="1"/>
</dbReference>
<dbReference type="PROSITE" id="PS00455">
    <property type="entry name" value="AMP_BINDING"/>
    <property type="match status" value="1"/>
</dbReference>
<gene>
    <name evidence="5" type="ORF">G195_010744</name>
</gene>
<dbReference type="GO" id="GO:0016405">
    <property type="term" value="F:CoA-ligase activity"/>
    <property type="evidence" value="ECO:0007669"/>
    <property type="project" value="TreeGrafter"/>
</dbReference>
<dbReference type="InterPro" id="IPR042099">
    <property type="entry name" value="ANL_N_sf"/>
</dbReference>
<feature type="domain" description="AMP-dependent synthetase/ligase" evidence="3">
    <location>
        <begin position="95"/>
        <end position="456"/>
    </location>
</feature>
<protein>
    <recommendedName>
        <fullName evidence="7">4-coumarate--CoA ligase</fullName>
    </recommendedName>
</protein>
<reference evidence="5" key="1">
    <citation type="journal article" date="2015" name="Genom Data">
        <title>Draft genome sequences of Phytophthora kernoviae and Phytophthora ramorum lineage EU2 from Scotland.</title>
        <authorList>
            <person name="Sambles C."/>
            <person name="Schlenzig A."/>
            <person name="O'Neill P."/>
            <person name="Grant M."/>
            <person name="Studholme D.J."/>
        </authorList>
    </citation>
    <scope>NUCLEOTIDE SEQUENCE</scope>
    <source>
        <strain evidence="5">00238/432</strain>
    </source>
</reference>
<dbReference type="CDD" id="cd05911">
    <property type="entry name" value="Firefly_Luc_like"/>
    <property type="match status" value="1"/>
</dbReference>
<comment type="caution">
    <text evidence="5">The sequence shown here is derived from an EMBL/GenBank/DDBJ whole genome shotgun (WGS) entry which is preliminary data.</text>
</comment>
<evidence type="ECO:0008006" key="7">
    <source>
        <dbReference type="Google" id="ProtNLM"/>
    </source>
</evidence>
<dbReference type="Proteomes" id="UP000702964">
    <property type="component" value="Unassembled WGS sequence"/>
</dbReference>
<organism evidence="5 6">
    <name type="scientific">Phytophthora kernoviae 00238/432</name>
    <dbReference type="NCBI Taxonomy" id="1284355"/>
    <lineage>
        <taxon>Eukaryota</taxon>
        <taxon>Sar</taxon>
        <taxon>Stramenopiles</taxon>
        <taxon>Oomycota</taxon>
        <taxon>Peronosporomycetes</taxon>
        <taxon>Peronosporales</taxon>
        <taxon>Peronosporaceae</taxon>
        <taxon>Phytophthora</taxon>
    </lineage>
</organism>
<evidence type="ECO:0000256" key="1">
    <source>
        <dbReference type="ARBA" id="ARBA00006432"/>
    </source>
</evidence>
<accession>A0A8J4W0E8</accession>
<evidence type="ECO:0000256" key="2">
    <source>
        <dbReference type="ARBA" id="ARBA00022598"/>
    </source>
</evidence>
<proteinExistence type="inferred from homology"/>
<name>A0A8J4W0E8_9STRA</name>
<dbReference type="Pfam" id="PF13193">
    <property type="entry name" value="AMP-binding_C"/>
    <property type="match status" value="1"/>
</dbReference>
<dbReference type="InterPro" id="IPR000873">
    <property type="entry name" value="AMP-dep_synth/lig_dom"/>
</dbReference>
<evidence type="ECO:0000313" key="6">
    <source>
        <dbReference type="Proteomes" id="UP000702964"/>
    </source>
</evidence>
<evidence type="ECO:0000259" key="4">
    <source>
        <dbReference type="Pfam" id="PF13193"/>
    </source>
</evidence>
<dbReference type="InterPro" id="IPR045851">
    <property type="entry name" value="AMP-bd_C_sf"/>
</dbReference>
<dbReference type="Gene3D" id="3.30.300.30">
    <property type="match status" value="1"/>
</dbReference>